<dbReference type="GO" id="GO:0005506">
    <property type="term" value="F:iron ion binding"/>
    <property type="evidence" value="ECO:0007669"/>
    <property type="project" value="InterPro"/>
</dbReference>
<dbReference type="PROSITE" id="PS00570">
    <property type="entry name" value="RING_HYDROXYL_ALPHA"/>
    <property type="match status" value="1"/>
</dbReference>
<evidence type="ECO:0000256" key="5">
    <source>
        <dbReference type="ARBA" id="ARBA00023004"/>
    </source>
</evidence>
<keyword evidence="9" id="KW-0223">Dioxygenase</keyword>
<protein>
    <submittedName>
        <fullName evidence="9">Benzoate 1,2-dioxygenase</fullName>
        <ecNumber evidence="9">1.14.12.10</ecNumber>
    </submittedName>
</protein>
<keyword evidence="4 9" id="KW-0560">Oxidoreductase</keyword>
<dbReference type="PRINTS" id="PR00090">
    <property type="entry name" value="RNGDIOXGNASE"/>
</dbReference>
<dbReference type="CDD" id="cd08884">
    <property type="entry name" value="RHO_alpha_C_GbcA-like"/>
    <property type="match status" value="1"/>
</dbReference>
<dbReference type="GO" id="GO:0018623">
    <property type="term" value="F:benzoate 1,2-dioxygenase activity"/>
    <property type="evidence" value="ECO:0007669"/>
    <property type="project" value="UniProtKB-EC"/>
</dbReference>
<keyword evidence="7" id="KW-0520">NAD</keyword>
<dbReference type="EC" id="1.14.12.10" evidence="9"/>
<dbReference type="PANTHER" id="PTHR43756:SF5">
    <property type="entry name" value="CHOLINE MONOOXYGENASE, CHLOROPLASTIC"/>
    <property type="match status" value="1"/>
</dbReference>
<dbReference type="Gene3D" id="3.90.380.10">
    <property type="entry name" value="Naphthalene 1,2-dioxygenase Alpha Subunit, Chain A, domain 1"/>
    <property type="match status" value="1"/>
</dbReference>
<feature type="domain" description="Rieske" evidence="8">
    <location>
        <begin position="42"/>
        <end position="148"/>
    </location>
</feature>
<evidence type="ECO:0000256" key="6">
    <source>
        <dbReference type="ARBA" id="ARBA00023014"/>
    </source>
</evidence>
<evidence type="ECO:0000256" key="1">
    <source>
        <dbReference type="ARBA" id="ARBA00001962"/>
    </source>
</evidence>
<dbReference type="GO" id="GO:0051537">
    <property type="term" value="F:2 iron, 2 sulfur cluster binding"/>
    <property type="evidence" value="ECO:0007669"/>
    <property type="project" value="UniProtKB-KW"/>
</dbReference>
<dbReference type="InterPro" id="IPR015879">
    <property type="entry name" value="Ring_hydroxy_dOase_asu_C_dom"/>
</dbReference>
<keyword evidence="3" id="KW-0479">Metal-binding</keyword>
<dbReference type="EMBL" id="CZQE01000375">
    <property type="protein sequence ID" value="CUS46544.1"/>
    <property type="molecule type" value="Genomic_DNA"/>
</dbReference>
<evidence type="ECO:0000313" key="9">
    <source>
        <dbReference type="EMBL" id="CUS46544.1"/>
    </source>
</evidence>
<dbReference type="SUPFAM" id="SSF50022">
    <property type="entry name" value="ISP domain"/>
    <property type="match status" value="1"/>
</dbReference>
<keyword evidence="6" id="KW-0411">Iron-sulfur</keyword>
<dbReference type="Gene3D" id="2.102.10.10">
    <property type="entry name" value="Rieske [2Fe-2S] iron-sulphur domain"/>
    <property type="match status" value="1"/>
</dbReference>
<keyword evidence="2" id="KW-0001">2Fe-2S</keyword>
<evidence type="ECO:0000256" key="3">
    <source>
        <dbReference type="ARBA" id="ARBA00022723"/>
    </source>
</evidence>
<reference evidence="9" key="1">
    <citation type="submission" date="2015-10" db="EMBL/GenBank/DDBJ databases">
        <authorList>
            <person name="Gilbert D.G."/>
        </authorList>
    </citation>
    <scope>NUCLEOTIDE SEQUENCE</scope>
</reference>
<name>A0A160TR38_9ZZZZ</name>
<dbReference type="InterPro" id="IPR017941">
    <property type="entry name" value="Rieske_2Fe-2S"/>
</dbReference>
<gene>
    <name evidence="9" type="ORF">MGWOODY_Smn3115</name>
</gene>
<dbReference type="Pfam" id="PF00848">
    <property type="entry name" value="Ring_hydroxyl_A"/>
    <property type="match status" value="1"/>
</dbReference>
<dbReference type="CDD" id="cd03469">
    <property type="entry name" value="Rieske_RO_Alpha_N"/>
    <property type="match status" value="1"/>
</dbReference>
<keyword evidence="5" id="KW-0408">Iron</keyword>
<evidence type="ECO:0000259" key="8">
    <source>
        <dbReference type="PROSITE" id="PS51296"/>
    </source>
</evidence>
<dbReference type="PROSITE" id="PS51296">
    <property type="entry name" value="RIESKE"/>
    <property type="match status" value="1"/>
</dbReference>
<dbReference type="Pfam" id="PF00355">
    <property type="entry name" value="Rieske"/>
    <property type="match status" value="1"/>
</dbReference>
<organism evidence="9">
    <name type="scientific">hydrothermal vent metagenome</name>
    <dbReference type="NCBI Taxonomy" id="652676"/>
    <lineage>
        <taxon>unclassified sequences</taxon>
        <taxon>metagenomes</taxon>
        <taxon>ecological metagenomes</taxon>
    </lineage>
</organism>
<dbReference type="InterPro" id="IPR001663">
    <property type="entry name" value="Rng_hydr_dOase-A"/>
</dbReference>
<dbReference type="PANTHER" id="PTHR43756">
    <property type="entry name" value="CHOLINE MONOOXYGENASE, CHLOROPLASTIC"/>
    <property type="match status" value="1"/>
</dbReference>
<dbReference type="InterPro" id="IPR036922">
    <property type="entry name" value="Rieske_2Fe-2S_sf"/>
</dbReference>
<evidence type="ECO:0000256" key="4">
    <source>
        <dbReference type="ARBA" id="ARBA00023002"/>
    </source>
</evidence>
<dbReference type="InterPro" id="IPR015881">
    <property type="entry name" value="ARHD_Rieske_2Fe_2S"/>
</dbReference>
<dbReference type="SUPFAM" id="SSF55961">
    <property type="entry name" value="Bet v1-like"/>
    <property type="match status" value="1"/>
</dbReference>
<proteinExistence type="predicted"/>
<dbReference type="AlphaFoldDB" id="A0A160TR38"/>
<accession>A0A160TR38</accession>
<evidence type="ECO:0000256" key="2">
    <source>
        <dbReference type="ARBA" id="ARBA00022714"/>
    </source>
</evidence>
<evidence type="ECO:0000256" key="7">
    <source>
        <dbReference type="ARBA" id="ARBA00023027"/>
    </source>
</evidence>
<sequence>MDLGDISALLRARPAGHSLPQAFYTGAAAFEFDLAAIFGKSWLFAGFEAEIRQPGDYLSFMVGRWPVIILHGRDGELRAFHNSCRHRGSILCKPGQGNTARLTCPYHRWTYGLDGRLLAAGRMPEDFQKSDHGLKQVHLERVAGAIFICLAETPPDIETMRRDLTPLLAPHNLQHAKLAYQSTLVEYANWKLVMENGRECYHCATGHPELSLTFPVNASAYFDLEDEPALAFGRRMAEIGLPMGPVGEDWWQAVRFPLNPGTVAMTTDGQFNVRKLMCEAGGGDTGSLRWAVEPNNFCHSTSEYTFAFTAIPVSPTETHVVSRWLVHEDAVEGVDYDIETLTDLWTRTNLQDKEFAENNQLGVNSPGYTPGPYSPDAESLTLRFVDWYCAKAADYLDRAAA</sequence>
<comment type="cofactor">
    <cofactor evidence="1">
        <name>Fe cation</name>
        <dbReference type="ChEBI" id="CHEBI:24875"/>
    </cofactor>
</comment>